<evidence type="ECO:0000313" key="9">
    <source>
        <dbReference type="Proteomes" id="UP000554286"/>
    </source>
</evidence>
<dbReference type="EMBL" id="JACIGK010000009">
    <property type="protein sequence ID" value="MBB4265876.1"/>
    <property type="molecule type" value="Genomic_DNA"/>
</dbReference>
<reference evidence="8 9" key="1">
    <citation type="submission" date="2020-08" db="EMBL/GenBank/DDBJ databases">
        <title>Genome sequencing of Purple Non-Sulfur Bacteria from various extreme environments.</title>
        <authorList>
            <person name="Mayer M."/>
        </authorList>
    </citation>
    <scope>NUCLEOTIDE SEQUENCE [LARGE SCALE GENOMIC DNA]</scope>
    <source>
        <strain evidence="8 9">JA131</strain>
    </source>
</reference>
<dbReference type="GO" id="GO:0009636">
    <property type="term" value="P:response to toxic substance"/>
    <property type="evidence" value="ECO:0007669"/>
    <property type="project" value="InterPro"/>
</dbReference>
<name>A0A7W6RD60_9PROT</name>
<evidence type="ECO:0000256" key="2">
    <source>
        <dbReference type="ARBA" id="ARBA00022475"/>
    </source>
</evidence>
<dbReference type="GO" id="GO:0016020">
    <property type="term" value="C:membrane"/>
    <property type="evidence" value="ECO:0007669"/>
    <property type="project" value="InterPro"/>
</dbReference>
<organism evidence="8 9">
    <name type="scientific">Roseospira visakhapatnamensis</name>
    <dbReference type="NCBI Taxonomy" id="390880"/>
    <lineage>
        <taxon>Bacteria</taxon>
        <taxon>Pseudomonadati</taxon>
        <taxon>Pseudomonadota</taxon>
        <taxon>Alphaproteobacteria</taxon>
        <taxon>Rhodospirillales</taxon>
        <taxon>Rhodospirillaceae</taxon>
        <taxon>Roseospira</taxon>
    </lineage>
</organism>
<keyword evidence="9" id="KW-1185">Reference proteome</keyword>
<evidence type="ECO:0000256" key="4">
    <source>
        <dbReference type="ARBA" id="ARBA00023136"/>
    </source>
</evidence>
<keyword evidence="3 7" id="KW-0732">Signal</keyword>
<feature type="chain" id="PRO_5031513813" evidence="7">
    <location>
        <begin position="18"/>
        <end position="42"/>
    </location>
</feature>
<evidence type="ECO:0000313" key="8">
    <source>
        <dbReference type="EMBL" id="MBB4265876.1"/>
    </source>
</evidence>
<keyword evidence="5" id="KW-0564">Palmitate</keyword>
<dbReference type="RefSeq" id="WP_184043678.1">
    <property type="nucleotide sequence ID" value="NZ_JACIGK010000009.1"/>
</dbReference>
<accession>A0A7W6RD60</accession>
<gene>
    <name evidence="8" type="ORF">GGD89_001501</name>
</gene>
<comment type="similarity">
    <text evidence="1">Belongs to the EcnA/EcnB lipoprotein family.</text>
</comment>
<evidence type="ECO:0000256" key="3">
    <source>
        <dbReference type="ARBA" id="ARBA00022729"/>
    </source>
</evidence>
<comment type="caution">
    <text evidence="8">The sequence shown here is derived from an EMBL/GenBank/DDBJ whole genome shotgun (WGS) entry which is preliminary data.</text>
</comment>
<protein>
    <submittedName>
        <fullName evidence="8">Putative small secreted protein</fullName>
    </submittedName>
</protein>
<dbReference type="InterPro" id="IPR012556">
    <property type="entry name" value="Entericidin"/>
</dbReference>
<evidence type="ECO:0000256" key="6">
    <source>
        <dbReference type="ARBA" id="ARBA00023288"/>
    </source>
</evidence>
<sequence>MKTIVILMSMLGALAVAGCNTAEGFGEDVEDAGEAIQDSADG</sequence>
<keyword evidence="6" id="KW-0449">Lipoprotein</keyword>
<evidence type="ECO:0000256" key="1">
    <source>
        <dbReference type="ARBA" id="ARBA00010296"/>
    </source>
</evidence>
<proteinExistence type="inferred from homology"/>
<dbReference type="Proteomes" id="UP000554286">
    <property type="component" value="Unassembled WGS sequence"/>
</dbReference>
<dbReference type="Pfam" id="PF08085">
    <property type="entry name" value="Entericidin"/>
    <property type="match status" value="1"/>
</dbReference>
<evidence type="ECO:0000256" key="7">
    <source>
        <dbReference type="SAM" id="SignalP"/>
    </source>
</evidence>
<evidence type="ECO:0000256" key="5">
    <source>
        <dbReference type="ARBA" id="ARBA00023139"/>
    </source>
</evidence>
<dbReference type="PROSITE" id="PS51257">
    <property type="entry name" value="PROKAR_LIPOPROTEIN"/>
    <property type="match status" value="1"/>
</dbReference>
<feature type="signal peptide" evidence="7">
    <location>
        <begin position="1"/>
        <end position="17"/>
    </location>
</feature>
<keyword evidence="4" id="KW-0472">Membrane</keyword>
<keyword evidence="2" id="KW-1003">Cell membrane</keyword>
<dbReference type="AlphaFoldDB" id="A0A7W6RD60"/>